<gene>
    <name evidence="1" type="ORF">MSG28_010048</name>
</gene>
<evidence type="ECO:0000313" key="1">
    <source>
        <dbReference type="EMBL" id="KAI8436497.1"/>
    </source>
</evidence>
<protein>
    <submittedName>
        <fullName evidence="1">Uncharacterized protein</fullName>
    </submittedName>
</protein>
<evidence type="ECO:0000313" key="2">
    <source>
        <dbReference type="Proteomes" id="UP001064048"/>
    </source>
</evidence>
<dbReference type="EMBL" id="CM046117">
    <property type="protein sequence ID" value="KAI8436497.1"/>
    <property type="molecule type" value="Genomic_DNA"/>
</dbReference>
<proteinExistence type="predicted"/>
<sequence length="260" mass="28808">MTTGRFRNITYGIVFNSDANRDSWPLRDCIIGLDQTLPPGVYANPDELGDLRRAGKLNVIPKTRINTELPAEQSTSSSVYIIGEVTDDKAYLWMPVHARYHQAVPGGGMARNEIHAPRLFLRCADGRLARCAGAAISFLCNGGSRDQCSWRELPYTLTTGHLDDRMAEWLENLTTKLKSAGAVTLQLDCSSLVLALSEIRFATPVHSSTMWVALCSAFKYVIDNDTDGPHSDCNVTADYRSIAVKLHANMTTRWPSGWRT</sequence>
<name>A0ACC0KJ62_CHOFU</name>
<organism evidence="1 2">
    <name type="scientific">Choristoneura fumiferana</name>
    <name type="common">Spruce budworm moth</name>
    <name type="synonym">Archips fumiferana</name>
    <dbReference type="NCBI Taxonomy" id="7141"/>
    <lineage>
        <taxon>Eukaryota</taxon>
        <taxon>Metazoa</taxon>
        <taxon>Ecdysozoa</taxon>
        <taxon>Arthropoda</taxon>
        <taxon>Hexapoda</taxon>
        <taxon>Insecta</taxon>
        <taxon>Pterygota</taxon>
        <taxon>Neoptera</taxon>
        <taxon>Endopterygota</taxon>
        <taxon>Lepidoptera</taxon>
        <taxon>Glossata</taxon>
        <taxon>Ditrysia</taxon>
        <taxon>Tortricoidea</taxon>
        <taxon>Tortricidae</taxon>
        <taxon>Tortricinae</taxon>
        <taxon>Choristoneura</taxon>
    </lineage>
</organism>
<dbReference type="Proteomes" id="UP001064048">
    <property type="component" value="Chromosome 17"/>
</dbReference>
<keyword evidence="2" id="KW-1185">Reference proteome</keyword>
<reference evidence="1 2" key="1">
    <citation type="journal article" date="2022" name="Genome Biol. Evol.">
        <title>The Spruce Budworm Genome: Reconstructing the Evolutionary History of Antifreeze Proteins.</title>
        <authorList>
            <person name="Beliveau C."/>
            <person name="Gagne P."/>
            <person name="Picq S."/>
            <person name="Vernygora O."/>
            <person name="Keeling C.I."/>
            <person name="Pinkney K."/>
            <person name="Doucet D."/>
            <person name="Wen F."/>
            <person name="Johnston J.S."/>
            <person name="Maaroufi H."/>
            <person name="Boyle B."/>
            <person name="Laroche J."/>
            <person name="Dewar K."/>
            <person name="Juretic N."/>
            <person name="Blackburn G."/>
            <person name="Nisole A."/>
            <person name="Brunet B."/>
            <person name="Brandao M."/>
            <person name="Lumley L."/>
            <person name="Duan J."/>
            <person name="Quan G."/>
            <person name="Lucarotti C.J."/>
            <person name="Roe A.D."/>
            <person name="Sperling F.A.H."/>
            <person name="Levesque R.C."/>
            <person name="Cusson M."/>
        </authorList>
    </citation>
    <scope>NUCLEOTIDE SEQUENCE [LARGE SCALE GENOMIC DNA]</scope>
    <source>
        <strain evidence="1">Glfc:IPQL:Cfum</strain>
    </source>
</reference>
<accession>A0ACC0KJ62</accession>
<comment type="caution">
    <text evidence="1">The sequence shown here is derived from an EMBL/GenBank/DDBJ whole genome shotgun (WGS) entry which is preliminary data.</text>
</comment>